<protein>
    <submittedName>
        <fullName evidence="3">Uncharacterized protein</fullName>
    </submittedName>
</protein>
<proteinExistence type="inferred from homology"/>
<gene>
    <name evidence="3" type="ORF">CLEI1391_LOCUS8343</name>
</gene>
<evidence type="ECO:0000313" key="3">
    <source>
        <dbReference type="EMBL" id="CAD8678091.1"/>
    </source>
</evidence>
<evidence type="ECO:0000256" key="2">
    <source>
        <dbReference type="SAM" id="MobiDB-lite"/>
    </source>
</evidence>
<accession>A0A7S0WQA6</accession>
<evidence type="ECO:0000256" key="1">
    <source>
        <dbReference type="ARBA" id="ARBA00034773"/>
    </source>
</evidence>
<comment type="similarity">
    <text evidence="1">Belongs to the senescence regulator S40 family.</text>
</comment>
<dbReference type="EMBL" id="HBFB01014763">
    <property type="protein sequence ID" value="CAD8678091.1"/>
    <property type="molecule type" value="Transcribed_RNA"/>
</dbReference>
<sequence>MAEELDEHELFGLGDDSNHDDVRASSDSDEECTQEAQTCAQAMEFAGGSGSHKSSTLNVVLEDESAPESEAWHQAANSFKRAAPKPMAMAQSLPVYSGPVKMGSSVPINIPFMGGRGAPGARPEQGPHMDQYPATFVPPHQLSQRDDFSFSVTGESPGAVIKRDRLRVRNAILKSTGFLEHQGGVLGSIAEAAAAASAAPQRQPHQYVSQLSQALNAVGSPR</sequence>
<organism evidence="3">
    <name type="scientific">Chlamydomonas leiostraca</name>
    <dbReference type="NCBI Taxonomy" id="1034604"/>
    <lineage>
        <taxon>Eukaryota</taxon>
        <taxon>Viridiplantae</taxon>
        <taxon>Chlorophyta</taxon>
        <taxon>core chlorophytes</taxon>
        <taxon>Chlorophyceae</taxon>
        <taxon>CS clade</taxon>
        <taxon>Chlamydomonadales</taxon>
        <taxon>Chlamydomonadaceae</taxon>
        <taxon>Chlamydomonas</taxon>
    </lineage>
</organism>
<dbReference type="Pfam" id="PF04520">
    <property type="entry name" value="Senescence_reg"/>
    <property type="match status" value="1"/>
</dbReference>
<dbReference type="AlphaFoldDB" id="A0A7S0WQA6"/>
<dbReference type="GO" id="GO:0010150">
    <property type="term" value="P:leaf senescence"/>
    <property type="evidence" value="ECO:0007669"/>
    <property type="project" value="UniProtKB-ARBA"/>
</dbReference>
<feature type="compositionally biased region" description="Basic and acidic residues" evidence="2">
    <location>
        <begin position="16"/>
        <end position="26"/>
    </location>
</feature>
<reference evidence="3" key="1">
    <citation type="submission" date="2021-01" db="EMBL/GenBank/DDBJ databases">
        <authorList>
            <person name="Corre E."/>
            <person name="Pelletier E."/>
            <person name="Niang G."/>
            <person name="Scheremetjew M."/>
            <person name="Finn R."/>
            <person name="Kale V."/>
            <person name="Holt S."/>
            <person name="Cochrane G."/>
            <person name="Meng A."/>
            <person name="Brown T."/>
            <person name="Cohen L."/>
        </authorList>
    </citation>
    <scope>NUCLEOTIDE SEQUENCE</scope>
    <source>
        <strain evidence="3">SAG 11-49</strain>
    </source>
</reference>
<dbReference type="InterPro" id="IPR007608">
    <property type="entry name" value="Senescence_reg_S40"/>
</dbReference>
<name>A0A7S0WQA6_9CHLO</name>
<feature type="region of interest" description="Disordered" evidence="2">
    <location>
        <begin position="1"/>
        <end position="36"/>
    </location>
</feature>